<reference evidence="2 3" key="1">
    <citation type="submission" date="2014-02" db="EMBL/GenBank/DDBJ databases">
        <authorList>
            <person name="Sears C."/>
            <person name="Carroll K."/>
            <person name="Sack B.R."/>
            <person name="Qadri F."/>
            <person name="Myers L.L."/>
            <person name="Chung G.-T."/>
            <person name="Escheverria P."/>
            <person name="Fraser C.M."/>
            <person name="Sadzewicz L."/>
            <person name="Shefchek K.A."/>
            <person name="Tallon L."/>
            <person name="Das S.P."/>
            <person name="Daugherty S."/>
            <person name="Mongodin E.F."/>
        </authorList>
    </citation>
    <scope>NUCLEOTIDE SEQUENCE [LARGE SCALE GENOMIC DNA]</scope>
    <source>
        <strain evidence="3">3988T(B)14</strain>
    </source>
</reference>
<evidence type="ECO:0000313" key="3">
    <source>
        <dbReference type="Proteomes" id="UP000020529"/>
    </source>
</evidence>
<gene>
    <name evidence="2" type="ORF">M124_0688</name>
</gene>
<dbReference type="InterPro" id="IPR004223">
    <property type="entry name" value="VitB12-dep_Met_synth_activ_dom"/>
</dbReference>
<dbReference type="InterPro" id="IPR037010">
    <property type="entry name" value="VitB12-dep_Met_synth_activ_sf"/>
</dbReference>
<name>A0A015TX91_BACFG</name>
<evidence type="ECO:0000259" key="1">
    <source>
        <dbReference type="Pfam" id="PF02965"/>
    </source>
</evidence>
<dbReference type="AlphaFoldDB" id="A0A015TX91"/>
<accession>A0A015TX91</accession>
<dbReference type="Gene3D" id="3.40.109.40">
    <property type="match status" value="1"/>
</dbReference>
<feature type="domain" description="AdoMet activation" evidence="1">
    <location>
        <begin position="98"/>
        <end position="208"/>
    </location>
</feature>
<comment type="caution">
    <text evidence="2">The sequence shown here is derived from an EMBL/GenBank/DDBJ whole genome shotgun (WGS) entry which is preliminary data.</text>
</comment>
<dbReference type="GO" id="GO:0008705">
    <property type="term" value="F:methionine synthase activity"/>
    <property type="evidence" value="ECO:0007669"/>
    <property type="project" value="InterPro"/>
</dbReference>
<organism evidence="2 3">
    <name type="scientific">Bacteroides fragilis str. 3988T(B)14</name>
    <dbReference type="NCBI Taxonomy" id="1339315"/>
    <lineage>
        <taxon>Bacteria</taxon>
        <taxon>Pseudomonadati</taxon>
        <taxon>Bacteroidota</taxon>
        <taxon>Bacteroidia</taxon>
        <taxon>Bacteroidales</taxon>
        <taxon>Bacteroidaceae</taxon>
        <taxon>Bacteroides</taxon>
    </lineage>
</organism>
<dbReference type="SUPFAM" id="SSF56507">
    <property type="entry name" value="Methionine synthase activation domain-like"/>
    <property type="match status" value="1"/>
</dbReference>
<protein>
    <submittedName>
        <fullName evidence="2">Vitamin B12 dependent methionine synthase, activation domain protein</fullName>
    </submittedName>
</protein>
<dbReference type="Proteomes" id="UP000020529">
    <property type="component" value="Unassembled WGS sequence"/>
</dbReference>
<dbReference type="PATRIC" id="fig|1339315.3.peg.1490"/>
<dbReference type="RefSeq" id="WP_005813226.1">
    <property type="nucleotide sequence ID" value="NZ_JGCY01000237.1"/>
</dbReference>
<evidence type="ECO:0000313" key="2">
    <source>
        <dbReference type="EMBL" id="EXY75456.1"/>
    </source>
</evidence>
<sequence>MPLMNSHIVEECLPFTSLRLDPEDINLSMGAGYVPDAEIQAISDALEAEIAGICTPRFLYALFDAEPAGTCEVGVNGISLKTGSVITPYLKDAAGYVLFVATAGYEFEAFQHRIGSQGDILREFLLDAYGSAIAEAVVREVCRKVESRMFPLGYGVSHPYSPGYCGWHVTQQQLLFSCLPEFPCGVRLSDSSLMSPIKSVSGIIAYGPCIVKRKYGCELCGKADCYKNRNKLNR</sequence>
<dbReference type="Pfam" id="PF02965">
    <property type="entry name" value="Met_synt_B12"/>
    <property type="match status" value="1"/>
</dbReference>
<dbReference type="InterPro" id="IPR017342">
    <property type="entry name" value="S-AdoMet-dep_Met_synth_prd"/>
</dbReference>
<dbReference type="PIRSF" id="PIRSF037984">
    <property type="entry name" value="Met_synth_TM0269_prd"/>
    <property type="match status" value="1"/>
</dbReference>
<dbReference type="EMBL" id="JGCY01000237">
    <property type="protein sequence ID" value="EXY75456.1"/>
    <property type="molecule type" value="Genomic_DNA"/>
</dbReference>
<proteinExistence type="predicted"/>